<comment type="caution">
    <text evidence="6">The sequence shown here is derived from an EMBL/GenBank/DDBJ whole genome shotgun (WGS) entry which is preliminary data.</text>
</comment>
<evidence type="ECO:0000256" key="1">
    <source>
        <dbReference type="ARBA" id="ARBA00004123"/>
    </source>
</evidence>
<evidence type="ECO:0000256" key="5">
    <source>
        <dbReference type="ARBA" id="ARBA00023306"/>
    </source>
</evidence>
<sequence>KKLPVLFKGIRLSSEKSKSVTRQGCLILEKRSFVSSGPFRYVVIDELIDQTLAINFGHLRCLGLFLVHALETFFKGVSKPLVVAALNKDKGTYSIVGYPSKTLGDFQKNVFGNAFREAAESTESRYRQESFETNFLEIQKEDNSKFFEHLHSGLIDI</sequence>
<keyword evidence="3" id="KW-0235">DNA replication</keyword>
<evidence type="ECO:0000313" key="7">
    <source>
        <dbReference type="Proteomes" id="UP001439008"/>
    </source>
</evidence>
<keyword evidence="7" id="KW-1185">Reference proteome</keyword>
<comment type="subcellular location">
    <subcellularLocation>
        <location evidence="1">Nucleus</location>
    </subcellularLocation>
</comment>
<evidence type="ECO:0000256" key="4">
    <source>
        <dbReference type="ARBA" id="ARBA00023242"/>
    </source>
</evidence>
<dbReference type="InterPro" id="IPR003874">
    <property type="entry name" value="CDC45"/>
</dbReference>
<name>A0ABV2ASF6_9EUKA</name>
<dbReference type="PANTHER" id="PTHR10507:SF0">
    <property type="entry name" value="CELL DIVISION CONTROL PROTEIN 45 HOMOLOG"/>
    <property type="match status" value="1"/>
</dbReference>
<evidence type="ECO:0000256" key="3">
    <source>
        <dbReference type="ARBA" id="ARBA00022705"/>
    </source>
</evidence>
<reference evidence="6 7" key="1">
    <citation type="journal article" date="2024" name="BMC Biol.">
        <title>Comparative genomics of Ascetosporea gives new insight into the evolutionary basis for animal parasitism in Rhizaria.</title>
        <authorList>
            <person name="Hiltunen Thoren M."/>
            <person name="Onut-Brannstrom I."/>
            <person name="Alfjorden A."/>
            <person name="Peckova H."/>
            <person name="Swords F."/>
            <person name="Hooper C."/>
            <person name="Holzer A.S."/>
            <person name="Bass D."/>
            <person name="Burki F."/>
        </authorList>
    </citation>
    <scope>NUCLEOTIDE SEQUENCE [LARGE SCALE GENOMIC DNA]</scope>
    <source>
        <strain evidence="6">20-A016</strain>
    </source>
</reference>
<keyword evidence="4" id="KW-0539">Nucleus</keyword>
<proteinExistence type="inferred from homology"/>
<accession>A0ABV2ASF6</accession>
<evidence type="ECO:0000256" key="2">
    <source>
        <dbReference type="ARBA" id="ARBA00010727"/>
    </source>
</evidence>
<gene>
    <name evidence="6" type="ORF">MHBO_004124</name>
</gene>
<comment type="similarity">
    <text evidence="2">Belongs to the CDC45 family.</text>
</comment>
<dbReference type="EMBL" id="JBDODL010003205">
    <property type="protein sequence ID" value="MES1922606.1"/>
    <property type="molecule type" value="Genomic_DNA"/>
</dbReference>
<protein>
    <submittedName>
        <fullName evidence="6">Uncharacterized protein</fullName>
    </submittedName>
</protein>
<dbReference type="PANTHER" id="PTHR10507">
    <property type="entry name" value="CDC45-RELATED PROTEIN"/>
    <property type="match status" value="1"/>
</dbReference>
<feature type="non-terminal residue" evidence="6">
    <location>
        <position position="1"/>
    </location>
</feature>
<keyword evidence="5" id="KW-0131">Cell cycle</keyword>
<organism evidence="6 7">
    <name type="scientific">Bonamia ostreae</name>
    <dbReference type="NCBI Taxonomy" id="126728"/>
    <lineage>
        <taxon>Eukaryota</taxon>
        <taxon>Sar</taxon>
        <taxon>Rhizaria</taxon>
        <taxon>Endomyxa</taxon>
        <taxon>Ascetosporea</taxon>
        <taxon>Haplosporida</taxon>
        <taxon>Bonamia</taxon>
    </lineage>
</organism>
<dbReference type="Pfam" id="PF02724">
    <property type="entry name" value="CDC45"/>
    <property type="match status" value="1"/>
</dbReference>
<dbReference type="Proteomes" id="UP001439008">
    <property type="component" value="Unassembled WGS sequence"/>
</dbReference>
<evidence type="ECO:0000313" key="6">
    <source>
        <dbReference type="EMBL" id="MES1922606.1"/>
    </source>
</evidence>